<dbReference type="InterPro" id="IPR001650">
    <property type="entry name" value="Helicase_C-like"/>
</dbReference>
<dbReference type="GO" id="GO:0043138">
    <property type="term" value="F:3'-5' DNA helicase activity"/>
    <property type="evidence" value="ECO:0007669"/>
    <property type="project" value="UniProtKB-EC"/>
</dbReference>
<dbReference type="GO" id="GO:0009378">
    <property type="term" value="F:four-way junction helicase activity"/>
    <property type="evidence" value="ECO:0007669"/>
    <property type="project" value="TreeGrafter"/>
</dbReference>
<dbReference type="PANTHER" id="PTHR13710">
    <property type="entry name" value="DNA HELICASE RECQ FAMILY MEMBER"/>
    <property type="match status" value="1"/>
</dbReference>
<evidence type="ECO:0000256" key="2">
    <source>
        <dbReference type="ARBA" id="ARBA00023125"/>
    </source>
</evidence>
<protein>
    <recommendedName>
        <fullName evidence="5">DNA 3'-5' helicase</fullName>
        <ecNumber evidence="5">5.6.2.4</ecNumber>
    </recommendedName>
</protein>
<feature type="compositionally biased region" description="Gly residues" evidence="7">
    <location>
        <begin position="587"/>
        <end position="597"/>
    </location>
</feature>
<reference evidence="10 11" key="1">
    <citation type="submission" date="2019-05" db="EMBL/GenBank/DDBJ databases">
        <title>Emergence of the Ug99 lineage of the wheat stem rust pathogen through somatic hybridization.</title>
        <authorList>
            <person name="Li F."/>
            <person name="Upadhyaya N.M."/>
            <person name="Sperschneider J."/>
            <person name="Matny O."/>
            <person name="Nguyen-Phuc H."/>
            <person name="Mago R."/>
            <person name="Raley C."/>
            <person name="Miller M.E."/>
            <person name="Silverstein K.A.T."/>
            <person name="Henningsen E."/>
            <person name="Hirsch C.D."/>
            <person name="Visser B."/>
            <person name="Pretorius Z.A."/>
            <person name="Steffenson B.J."/>
            <person name="Schwessinger B."/>
            <person name="Dodds P.N."/>
            <person name="Figueroa M."/>
        </authorList>
    </citation>
    <scope>NUCLEOTIDE SEQUENCE [LARGE SCALE GENOMIC DNA]</scope>
    <source>
        <strain evidence="10 11">Ug99</strain>
    </source>
</reference>
<feature type="domain" description="Helicase C-terminal" evidence="9">
    <location>
        <begin position="121"/>
        <end position="272"/>
    </location>
</feature>
<evidence type="ECO:0000256" key="7">
    <source>
        <dbReference type="SAM" id="MobiDB-lite"/>
    </source>
</evidence>
<feature type="region of interest" description="Disordered" evidence="7">
    <location>
        <begin position="544"/>
        <end position="716"/>
    </location>
</feature>
<evidence type="ECO:0000256" key="4">
    <source>
        <dbReference type="ARBA" id="ARBA00034617"/>
    </source>
</evidence>
<feature type="compositionally biased region" description="Basic and acidic residues" evidence="7">
    <location>
        <begin position="707"/>
        <end position="716"/>
    </location>
</feature>
<evidence type="ECO:0000259" key="8">
    <source>
        <dbReference type="PROSITE" id="PS51192"/>
    </source>
</evidence>
<keyword evidence="6" id="KW-0175">Coiled coil</keyword>
<dbReference type="SUPFAM" id="SSF52540">
    <property type="entry name" value="P-loop containing nucleoside triphosphate hydrolases"/>
    <property type="match status" value="1"/>
</dbReference>
<dbReference type="GO" id="GO:0005737">
    <property type="term" value="C:cytoplasm"/>
    <property type="evidence" value="ECO:0007669"/>
    <property type="project" value="TreeGrafter"/>
</dbReference>
<dbReference type="Gene3D" id="3.40.50.300">
    <property type="entry name" value="P-loop containing nucleotide triphosphate hydrolases"/>
    <property type="match status" value="2"/>
</dbReference>
<keyword evidence="3" id="KW-0413">Isomerase</keyword>
<evidence type="ECO:0000256" key="3">
    <source>
        <dbReference type="ARBA" id="ARBA00023235"/>
    </source>
</evidence>
<dbReference type="Proteomes" id="UP000325313">
    <property type="component" value="Unassembled WGS sequence"/>
</dbReference>
<evidence type="ECO:0000256" key="1">
    <source>
        <dbReference type="ARBA" id="ARBA00005446"/>
    </source>
</evidence>
<sequence>MLSLIVVDEAHMIYLWGLVASKHSKNLIIFARLEDQAIFRPAYGHIGTRLTATNDVPVLLLSATCRPEAVVAITSSLMLTPIDIRMIDGELTRPKIRFIRVYMNSTLSSCDDLLRLFGPDTLTPADRAVPMIIYSGTRNRTFQVMKVVNEARKTPKHEYDPLDPFIRRYHSVTGDTEKQRTIEDFGEAKVPVISATMALGLGQNLKRVRCVVHMGRGDPAAIVQMVGRCGRDGRVGLGILFMEPSRKNGKNNVSDFGDTTYQDDDSRMDALAVTPCCLRIALTVDNKDPNFIKEKAEEARKGFSKCLCSNCAPKDAERLLDVIQQMNVNNFDAMLGDPHGFDRDPMITTMTRKRKTPAPKGSCRLPLDLSNDLVQHLVARFEDFYYDRLGPKAGFAPTVFFGCKQAQSLVDHFDQIRTDDHADIALLDWAIGGECFPGQINFLNEAISEWMTGVYYQEHQRSLAALDLFIEAEGRRVRDSMAAELEQIKVNAQAKRDTIKQDQARARAEEKARASELRVAERLRLAADRAQERALMAEERAAEEQWVQSQKRARKALEKKMRTGPQGPASTGGQKRNDCMDSLQVGARGGTTNGGGRANKLDEQQRMVEERANRRAKAAEANRLDLAEKQAARDARRARADETRSAQEIEGLEAKRRRVEDIATKKKEAEEKRTMSAREHVARTLRKSQVIATMEEVRAELAGGPRGEGDLHGNHS</sequence>
<organism evidence="10 11">
    <name type="scientific">Puccinia graminis f. sp. tritici</name>
    <dbReference type="NCBI Taxonomy" id="56615"/>
    <lineage>
        <taxon>Eukaryota</taxon>
        <taxon>Fungi</taxon>
        <taxon>Dikarya</taxon>
        <taxon>Basidiomycota</taxon>
        <taxon>Pucciniomycotina</taxon>
        <taxon>Pucciniomycetes</taxon>
        <taxon>Pucciniales</taxon>
        <taxon>Pucciniaceae</taxon>
        <taxon>Puccinia</taxon>
    </lineage>
</organism>
<dbReference type="PROSITE" id="PS51194">
    <property type="entry name" value="HELICASE_CTER"/>
    <property type="match status" value="1"/>
</dbReference>
<evidence type="ECO:0000256" key="5">
    <source>
        <dbReference type="ARBA" id="ARBA00034808"/>
    </source>
</evidence>
<dbReference type="InterPro" id="IPR014001">
    <property type="entry name" value="Helicase_ATP-bd"/>
</dbReference>
<evidence type="ECO:0000256" key="6">
    <source>
        <dbReference type="SAM" id="Coils"/>
    </source>
</evidence>
<feature type="domain" description="Helicase ATP-binding" evidence="8">
    <location>
        <begin position="1"/>
        <end position="83"/>
    </location>
</feature>
<feature type="compositionally biased region" description="Basic and acidic residues" evidence="7">
    <location>
        <begin position="599"/>
        <end position="682"/>
    </location>
</feature>
<comment type="caution">
    <text evidence="10">The sequence shown here is derived from an EMBL/GenBank/DDBJ whole genome shotgun (WGS) entry which is preliminary data.</text>
</comment>
<accession>A0A5B0PFJ8</accession>
<dbReference type="EMBL" id="VDEP01000341">
    <property type="protein sequence ID" value="KAA1100367.1"/>
    <property type="molecule type" value="Genomic_DNA"/>
</dbReference>
<dbReference type="EC" id="5.6.2.4" evidence="5"/>
<dbReference type="SMART" id="SM00490">
    <property type="entry name" value="HELICc"/>
    <property type="match status" value="1"/>
</dbReference>
<dbReference type="PROSITE" id="PS51192">
    <property type="entry name" value="HELICASE_ATP_BIND_1"/>
    <property type="match status" value="1"/>
</dbReference>
<dbReference type="InterPro" id="IPR027417">
    <property type="entry name" value="P-loop_NTPase"/>
</dbReference>
<comment type="similarity">
    <text evidence="1">Belongs to the helicase family. RecQ subfamily.</text>
</comment>
<comment type="catalytic activity">
    <reaction evidence="4">
        <text>Couples ATP hydrolysis with the unwinding of duplex DNA by translocating in the 3'-5' direction.</text>
        <dbReference type="EC" id="5.6.2.4"/>
    </reaction>
</comment>
<evidence type="ECO:0000259" key="9">
    <source>
        <dbReference type="PROSITE" id="PS51194"/>
    </source>
</evidence>
<dbReference type="GO" id="GO:0003677">
    <property type="term" value="F:DNA binding"/>
    <property type="evidence" value="ECO:0007669"/>
    <property type="project" value="UniProtKB-KW"/>
</dbReference>
<feature type="coiled-coil region" evidence="6">
    <location>
        <begin position="482"/>
        <end position="540"/>
    </location>
</feature>
<dbReference type="PANTHER" id="PTHR13710:SF105">
    <property type="entry name" value="ATP-DEPENDENT DNA HELICASE Q1"/>
    <property type="match status" value="1"/>
</dbReference>
<dbReference type="AlphaFoldDB" id="A0A5B0PFJ8"/>
<dbReference type="Pfam" id="PF00271">
    <property type="entry name" value="Helicase_C"/>
    <property type="match status" value="1"/>
</dbReference>
<proteinExistence type="inferred from homology"/>
<keyword evidence="2" id="KW-0238">DNA-binding</keyword>
<dbReference type="GO" id="GO:0005694">
    <property type="term" value="C:chromosome"/>
    <property type="evidence" value="ECO:0007669"/>
    <property type="project" value="TreeGrafter"/>
</dbReference>
<evidence type="ECO:0000313" key="11">
    <source>
        <dbReference type="Proteomes" id="UP000325313"/>
    </source>
</evidence>
<dbReference type="GO" id="GO:0000724">
    <property type="term" value="P:double-strand break repair via homologous recombination"/>
    <property type="evidence" value="ECO:0007669"/>
    <property type="project" value="TreeGrafter"/>
</dbReference>
<evidence type="ECO:0000313" key="10">
    <source>
        <dbReference type="EMBL" id="KAA1100367.1"/>
    </source>
</evidence>
<name>A0A5B0PFJ8_PUCGR</name>
<gene>
    <name evidence="10" type="ORF">PGTUg99_023799</name>
</gene>